<dbReference type="RefSeq" id="WP_182307258.1">
    <property type="nucleotide sequence ID" value="NZ_CP059896.1"/>
</dbReference>
<evidence type="ECO:0000259" key="4">
    <source>
        <dbReference type="Pfam" id="PF01420"/>
    </source>
</evidence>
<comment type="similarity">
    <text evidence="1">Belongs to the type-I restriction system S methylase family.</text>
</comment>
<reference evidence="6" key="1">
    <citation type="journal article" date="2019" name="Int. J. Syst. Evol. Microbiol.">
        <title>The Global Catalogue of Microorganisms (GCM) 10K type strain sequencing project: providing services to taxonomists for standard genome sequencing and annotation.</title>
        <authorList>
            <consortium name="The Broad Institute Genomics Platform"/>
            <consortium name="The Broad Institute Genome Sequencing Center for Infectious Disease"/>
            <person name="Wu L."/>
            <person name="Ma J."/>
        </authorList>
    </citation>
    <scope>NUCLEOTIDE SEQUENCE [LARGE SCALE GENOMIC DNA]</scope>
    <source>
        <strain evidence="6">KCTC 52231</strain>
    </source>
</reference>
<dbReference type="CDD" id="cd17254">
    <property type="entry name" value="RMtype1_S_FclI-TRD1-CR1_like"/>
    <property type="match status" value="1"/>
</dbReference>
<keyword evidence="5" id="KW-0255">Endonuclease</keyword>
<protein>
    <submittedName>
        <fullName evidence="5">Restriction endonuclease subunit S</fullName>
        <ecNumber evidence="5">3.1.21.-</ecNumber>
    </submittedName>
</protein>
<dbReference type="InterPro" id="IPR044946">
    <property type="entry name" value="Restrct_endonuc_typeI_TRD_sf"/>
</dbReference>
<dbReference type="Pfam" id="PF01420">
    <property type="entry name" value="Methylase_S"/>
    <property type="match status" value="2"/>
</dbReference>
<evidence type="ECO:0000256" key="3">
    <source>
        <dbReference type="ARBA" id="ARBA00023125"/>
    </source>
</evidence>
<organism evidence="5 6">
    <name type="scientific">Ciceribacter thiooxidans</name>
    <dbReference type="NCBI Taxonomy" id="1969821"/>
    <lineage>
        <taxon>Bacteria</taxon>
        <taxon>Pseudomonadati</taxon>
        <taxon>Pseudomonadota</taxon>
        <taxon>Alphaproteobacteria</taxon>
        <taxon>Hyphomicrobiales</taxon>
        <taxon>Rhizobiaceae</taxon>
        <taxon>Ciceribacter</taxon>
    </lineage>
</organism>
<evidence type="ECO:0000256" key="2">
    <source>
        <dbReference type="ARBA" id="ARBA00022747"/>
    </source>
</evidence>
<dbReference type="PANTHER" id="PTHR30408:SF12">
    <property type="entry name" value="TYPE I RESTRICTION ENZYME MJAVIII SPECIFICITY SUBUNIT"/>
    <property type="match status" value="1"/>
</dbReference>
<evidence type="ECO:0000313" key="5">
    <source>
        <dbReference type="EMBL" id="MFC3162860.1"/>
    </source>
</evidence>
<accession>A0ABV7I0D5</accession>
<dbReference type="Proteomes" id="UP001595647">
    <property type="component" value="Unassembled WGS sequence"/>
</dbReference>
<dbReference type="EMBL" id="JBHRTG010000005">
    <property type="protein sequence ID" value="MFC3162860.1"/>
    <property type="molecule type" value="Genomic_DNA"/>
</dbReference>
<keyword evidence="2" id="KW-0680">Restriction system</keyword>
<keyword evidence="5" id="KW-0378">Hydrolase</keyword>
<evidence type="ECO:0000256" key="1">
    <source>
        <dbReference type="ARBA" id="ARBA00010923"/>
    </source>
</evidence>
<proteinExistence type="inferred from homology"/>
<dbReference type="GO" id="GO:0004519">
    <property type="term" value="F:endonuclease activity"/>
    <property type="evidence" value="ECO:0007669"/>
    <property type="project" value="UniProtKB-KW"/>
</dbReference>
<comment type="caution">
    <text evidence="5">The sequence shown here is derived from an EMBL/GenBank/DDBJ whole genome shotgun (WGS) entry which is preliminary data.</text>
</comment>
<feature type="domain" description="Type I restriction modification DNA specificity" evidence="4">
    <location>
        <begin position="188"/>
        <end position="349"/>
    </location>
</feature>
<sequence length="382" mass="42541">MSVAFARRVKLGDVLTLINGRAYKQEELLTSGTPVIRIQNLNGGERWFYSDILLPEEKYCEAGDLLFAWSATFGPYLWNGPKSIFHYHIWKVLPSPSLDKGYAYHMLQSITERVKAAGRGISMIHMTKAGMEAWEVDLPPLDEQKRIAAILDKADALRAKRRHAIALLDSLTQSIFLEMFGDPASNAKGWDICRIGDLLESANYGSSGKAGQVGRFPILRMGNITVDGRIDTSDLKYIDLSDREVPKYTVHRGDLLFNRTNSADLVGKTAVFDLDEVYAFAGYLVRARTNDRATPEYIASFLNSAYGKGLLRGMAKSIVGMANINAKEMQNISIPTPPKTLQQQFSEKLRGLAEMRQRVLPSAAVAETLFTSLQHRAFSGQL</sequence>
<dbReference type="GO" id="GO:0016787">
    <property type="term" value="F:hydrolase activity"/>
    <property type="evidence" value="ECO:0007669"/>
    <property type="project" value="UniProtKB-KW"/>
</dbReference>
<dbReference type="EC" id="3.1.21.-" evidence="5"/>
<dbReference type="InterPro" id="IPR000055">
    <property type="entry name" value="Restrct_endonuc_typeI_TRD"/>
</dbReference>
<dbReference type="SUPFAM" id="SSF116734">
    <property type="entry name" value="DNA methylase specificity domain"/>
    <property type="match status" value="2"/>
</dbReference>
<dbReference type="CDD" id="cd17524">
    <property type="entry name" value="RMtype1_S_EcoUTORF5051P-TRD2-CR2_like"/>
    <property type="match status" value="1"/>
</dbReference>
<name>A0ABV7I0D5_9HYPH</name>
<keyword evidence="3" id="KW-0238">DNA-binding</keyword>
<keyword evidence="6" id="KW-1185">Reference proteome</keyword>
<evidence type="ECO:0000313" key="6">
    <source>
        <dbReference type="Proteomes" id="UP001595647"/>
    </source>
</evidence>
<dbReference type="Gene3D" id="3.90.220.20">
    <property type="entry name" value="DNA methylase specificity domains"/>
    <property type="match status" value="2"/>
</dbReference>
<keyword evidence="5" id="KW-0540">Nuclease</keyword>
<feature type="domain" description="Type I restriction modification DNA specificity" evidence="4">
    <location>
        <begin position="9"/>
        <end position="158"/>
    </location>
</feature>
<gene>
    <name evidence="5" type="ORF">ACFOHV_06155</name>
</gene>
<dbReference type="PANTHER" id="PTHR30408">
    <property type="entry name" value="TYPE-1 RESTRICTION ENZYME ECOKI SPECIFICITY PROTEIN"/>
    <property type="match status" value="1"/>
</dbReference>
<dbReference type="InterPro" id="IPR052021">
    <property type="entry name" value="Type-I_RS_S_subunit"/>
</dbReference>